<evidence type="ECO:0000313" key="7">
    <source>
        <dbReference type="Proteomes" id="UP001516400"/>
    </source>
</evidence>
<evidence type="ECO:0000256" key="2">
    <source>
        <dbReference type="ARBA" id="ARBA00022801"/>
    </source>
</evidence>
<keyword evidence="3" id="KW-0486">Methionine biosynthesis</keyword>
<dbReference type="SUPFAM" id="SSF56784">
    <property type="entry name" value="HAD-like"/>
    <property type="match status" value="1"/>
</dbReference>
<dbReference type="Gene3D" id="3.40.50.1000">
    <property type="entry name" value="HAD superfamily/HAD-like"/>
    <property type="match status" value="1"/>
</dbReference>
<dbReference type="InterPro" id="IPR023214">
    <property type="entry name" value="HAD_sf"/>
</dbReference>
<evidence type="ECO:0000256" key="3">
    <source>
        <dbReference type="ARBA" id="ARBA00023167"/>
    </source>
</evidence>
<evidence type="ECO:0000313" key="6">
    <source>
        <dbReference type="EMBL" id="KAL3286763.1"/>
    </source>
</evidence>
<keyword evidence="4" id="KW-0175">Coiled coil</keyword>
<organism evidence="6 7">
    <name type="scientific">Cryptolaemus montrouzieri</name>
    <dbReference type="NCBI Taxonomy" id="559131"/>
    <lineage>
        <taxon>Eukaryota</taxon>
        <taxon>Metazoa</taxon>
        <taxon>Ecdysozoa</taxon>
        <taxon>Arthropoda</taxon>
        <taxon>Hexapoda</taxon>
        <taxon>Insecta</taxon>
        <taxon>Pterygota</taxon>
        <taxon>Neoptera</taxon>
        <taxon>Endopterygota</taxon>
        <taxon>Coleoptera</taxon>
        <taxon>Polyphaga</taxon>
        <taxon>Cucujiformia</taxon>
        <taxon>Coccinelloidea</taxon>
        <taxon>Coccinellidae</taxon>
        <taxon>Scymninae</taxon>
        <taxon>Scymnini</taxon>
        <taxon>Cryptolaemus</taxon>
    </lineage>
</organism>
<feature type="compositionally biased region" description="Basic and acidic residues" evidence="5">
    <location>
        <begin position="446"/>
        <end position="472"/>
    </location>
</feature>
<feature type="region of interest" description="Disordered" evidence="5">
    <location>
        <begin position="446"/>
        <end position="752"/>
    </location>
</feature>
<sequence length="752" mass="84343">MSEAKKGIDSLNLDKVSAILLDVAGTTTAINFVKETLYPYVSKNIEEYLKNNWQDEEVKKAISQFEEKDLDVLKATELVKTLTEKNENNIGLKAIQGLVFTKGYKDGELKVPIFDDVSKYLELWSKSKKVAVFSSGSINSQELLFKNTIEGDLSSHISKYFDQSIGIKTEAESYKNIAKELDVVPENLLYLTDDIEEAKAAETAGLIVAVIEREGNIPIPEESASKFVVVKSFADIPLESIKRKIEEETLEAPPTKIAKTEDKAADAYDDKSAEVTNESVTESIKEVQAEEKKTEEKFEEAMEVDVEENTKTEKVQGEKELEAVEVETAVEESANVEKTVIENASLVDKSAENTSSEEKLASTDKSVSMEIADICESKSSNTDDKKKGKEEIMEKDQEGLKDKPETKKETEIGTQTKTITNECETQTNISIKAAEEMPLKEVEEKLMETETEKNDEKIKTEVVEKEKTDNEVKGTVIVAGEKVETEKVEEIKIQDNTSDQEKKLNENKTDEEKQEKNISNDKIEEENKSENKLDNEKIEEGNETNNEELEQNKSDNIEIDAQKQDEKCDKNEKEEQSSLEAEETSLEETSNEKVENKEESMSGTSNEKVENKEESMSGTSNEKVENKESKTGTSAKENTVTERKEQSAPLIEKQCDKNEEVQIEKEEIANNKEESKETESDTVPKENGVSEEKLEENVDEKENKSELANGKDNGIVNNETETSNGVADPKEEEIKTKKIEDNVESTPVSVEA</sequence>
<keyword evidence="7" id="KW-1185">Reference proteome</keyword>
<proteinExistence type="predicted"/>
<reference evidence="6 7" key="1">
    <citation type="journal article" date="2021" name="BMC Biol.">
        <title>Horizontally acquired antibacterial genes associated with adaptive radiation of ladybird beetles.</title>
        <authorList>
            <person name="Li H.S."/>
            <person name="Tang X.F."/>
            <person name="Huang Y.H."/>
            <person name="Xu Z.Y."/>
            <person name="Chen M.L."/>
            <person name="Du X.Y."/>
            <person name="Qiu B.Y."/>
            <person name="Chen P.T."/>
            <person name="Zhang W."/>
            <person name="Slipinski A."/>
            <person name="Escalona H.E."/>
            <person name="Waterhouse R.M."/>
            <person name="Zwick A."/>
            <person name="Pang H."/>
        </authorList>
    </citation>
    <scope>NUCLEOTIDE SEQUENCE [LARGE SCALE GENOMIC DNA]</scope>
    <source>
        <strain evidence="6">SYSU2018</strain>
    </source>
</reference>
<dbReference type="GO" id="GO:0016787">
    <property type="term" value="F:hydrolase activity"/>
    <property type="evidence" value="ECO:0007669"/>
    <property type="project" value="UniProtKB-KW"/>
</dbReference>
<protein>
    <recommendedName>
        <fullName evidence="8">Enolase-phosphatase E1</fullName>
    </recommendedName>
</protein>
<name>A0ABD2P7P8_9CUCU</name>
<dbReference type="AlphaFoldDB" id="A0ABD2P7P8"/>
<dbReference type="SFLD" id="SFLDG01129">
    <property type="entry name" value="C1.5:_HAD__Beta-PGM__Phosphata"/>
    <property type="match status" value="1"/>
</dbReference>
<gene>
    <name evidence="6" type="ORF">HHI36_001256</name>
</gene>
<dbReference type="InterPro" id="IPR023943">
    <property type="entry name" value="Enolase-ppase_E1"/>
</dbReference>
<comment type="caution">
    <text evidence="6">The sequence shown here is derived from an EMBL/GenBank/DDBJ whole genome shotgun (WGS) entry which is preliminary data.</text>
</comment>
<dbReference type="PANTHER" id="PTHR20371">
    <property type="entry name" value="ENOLASE-PHOSPHATASE E1"/>
    <property type="match status" value="1"/>
</dbReference>
<feature type="compositionally biased region" description="Basic and acidic residues" evidence="5">
    <location>
        <begin position="550"/>
        <end position="576"/>
    </location>
</feature>
<dbReference type="PANTHER" id="PTHR20371:SF1">
    <property type="entry name" value="ENOLASE-PHOSPHATASE E1"/>
    <property type="match status" value="1"/>
</dbReference>
<dbReference type="Gene3D" id="1.10.720.60">
    <property type="match status" value="1"/>
</dbReference>
<evidence type="ECO:0000256" key="4">
    <source>
        <dbReference type="SAM" id="Coils"/>
    </source>
</evidence>
<evidence type="ECO:0008006" key="8">
    <source>
        <dbReference type="Google" id="ProtNLM"/>
    </source>
</evidence>
<dbReference type="Pfam" id="PF00702">
    <property type="entry name" value="Hydrolase"/>
    <property type="match status" value="1"/>
</dbReference>
<feature type="region of interest" description="Disordered" evidence="5">
    <location>
        <begin position="347"/>
        <end position="417"/>
    </location>
</feature>
<feature type="compositionally biased region" description="Polar residues" evidence="5">
    <location>
        <begin position="715"/>
        <end position="725"/>
    </location>
</feature>
<dbReference type="SFLD" id="SFLDS00003">
    <property type="entry name" value="Haloacid_Dehalogenase"/>
    <property type="match status" value="1"/>
</dbReference>
<dbReference type="GO" id="GO:0009086">
    <property type="term" value="P:methionine biosynthetic process"/>
    <property type="evidence" value="ECO:0007669"/>
    <property type="project" value="UniProtKB-KW"/>
</dbReference>
<dbReference type="EMBL" id="JABFTP020000185">
    <property type="protein sequence ID" value="KAL3286763.1"/>
    <property type="molecule type" value="Genomic_DNA"/>
</dbReference>
<evidence type="ECO:0000256" key="5">
    <source>
        <dbReference type="SAM" id="MobiDB-lite"/>
    </source>
</evidence>
<feature type="coiled-coil region" evidence="4">
    <location>
        <begin position="277"/>
        <end position="304"/>
    </location>
</feature>
<dbReference type="InterPro" id="IPR036412">
    <property type="entry name" value="HAD-like_sf"/>
</dbReference>
<feature type="compositionally biased region" description="Basic and acidic residues" evidence="5">
    <location>
        <begin position="481"/>
        <end position="540"/>
    </location>
</feature>
<feature type="compositionally biased region" description="Basic and acidic residues" evidence="5">
    <location>
        <begin position="728"/>
        <end position="741"/>
    </location>
</feature>
<dbReference type="SFLD" id="SFLDG01133">
    <property type="entry name" value="C1.5.4:_Enolase-phosphatase_Li"/>
    <property type="match status" value="1"/>
</dbReference>
<feature type="compositionally biased region" description="Basic and acidic residues" evidence="5">
    <location>
        <begin position="381"/>
        <end position="411"/>
    </location>
</feature>
<feature type="compositionally biased region" description="Basic and acidic residues" evidence="5">
    <location>
        <begin position="653"/>
        <end position="705"/>
    </location>
</feature>
<dbReference type="Proteomes" id="UP001516400">
    <property type="component" value="Unassembled WGS sequence"/>
</dbReference>
<keyword evidence="2" id="KW-0378">Hydrolase</keyword>
<accession>A0ABD2P7P8</accession>
<dbReference type="NCBIfam" id="TIGR01691">
    <property type="entry name" value="enolase-ppase"/>
    <property type="match status" value="1"/>
</dbReference>
<feature type="compositionally biased region" description="Basic and acidic residues" evidence="5">
    <location>
        <begin position="590"/>
        <end position="600"/>
    </location>
</feature>
<evidence type="ECO:0000256" key="1">
    <source>
        <dbReference type="ARBA" id="ARBA00022605"/>
    </source>
</evidence>
<keyword evidence="1" id="KW-0028">Amino-acid biosynthesis</keyword>